<protein>
    <submittedName>
        <fullName evidence="1">Uncharacterized protein</fullName>
    </submittedName>
</protein>
<organism evidence="1">
    <name type="scientific">Salmonella enterica I</name>
    <dbReference type="NCBI Taxonomy" id="59201"/>
    <lineage>
        <taxon>Bacteria</taxon>
        <taxon>Pseudomonadati</taxon>
        <taxon>Pseudomonadota</taxon>
        <taxon>Gammaproteobacteria</taxon>
        <taxon>Enterobacterales</taxon>
        <taxon>Enterobacteriaceae</taxon>
        <taxon>Salmonella</taxon>
    </lineage>
</organism>
<accession>A0A8F6T1I6</accession>
<sequence>MLNSTTSATVSTGMLAKEYAGLSLPLQVLRSGKGFYIGTENDMGPVSRESVEYFTTAERAERALEKGTWSQRQQP</sequence>
<dbReference type="EMBL" id="CP077710">
    <property type="protein sequence ID" value="QXR78136.1"/>
    <property type="molecule type" value="Genomic_DNA"/>
</dbReference>
<gene>
    <name evidence="1" type="ORF">DAX88_003850</name>
</gene>
<dbReference type="AlphaFoldDB" id="A0A8F6T1I6"/>
<dbReference type="RefSeq" id="WP_108433809.1">
    <property type="nucleotide sequence ID" value="NZ_CP077710.1"/>
</dbReference>
<proteinExistence type="predicted"/>
<evidence type="ECO:0000313" key="1">
    <source>
        <dbReference type="EMBL" id="QXR78136.1"/>
    </source>
</evidence>
<reference evidence="1" key="1">
    <citation type="submission" date="2018-04" db="EMBL/GenBank/DDBJ databases">
        <authorList>
            <person name="Bell R."/>
        </authorList>
    </citation>
    <scope>NUCLEOTIDE SEQUENCE</scope>
    <source>
        <strain evidence="1">CFSAN058540</strain>
    </source>
</reference>
<name>A0A8F6T1I6_SALET</name>
<reference evidence="1" key="2">
    <citation type="submission" date="2021-05" db="EMBL/GenBank/DDBJ databases">
        <title>Whole genome sequencing of cultured pathogen.</title>
        <authorList>
            <person name="Hoffmann M."/>
            <person name="Balkey M."/>
            <person name="Luo Y."/>
        </authorList>
    </citation>
    <scope>NUCLEOTIDE SEQUENCE</scope>
    <source>
        <strain evidence="1">CFSAN058540</strain>
    </source>
</reference>